<reference evidence="5 6" key="1">
    <citation type="submission" date="2019-12" db="EMBL/GenBank/DDBJ databases">
        <authorList>
            <person name="Scholz U."/>
            <person name="Mascher M."/>
            <person name="Fiebig A."/>
        </authorList>
    </citation>
    <scope>NUCLEOTIDE SEQUENCE</scope>
</reference>
<dbReference type="AlphaFoldDB" id="A0A7I8IKZ6"/>
<dbReference type="PANTHER" id="PTHR14154">
    <property type="entry name" value="UPF0041 BRAIN PROTEIN 44-RELATED"/>
    <property type="match status" value="1"/>
</dbReference>
<keyword evidence="3" id="KW-1133">Transmembrane helix</keyword>
<keyword evidence="2" id="KW-0812">Transmembrane</keyword>
<dbReference type="EMBL" id="CACRZD030000004">
    <property type="protein sequence ID" value="CAA6658561.1"/>
    <property type="molecule type" value="Genomic_DNA"/>
</dbReference>
<evidence type="ECO:0000313" key="5">
    <source>
        <dbReference type="EMBL" id="CAA2618838.1"/>
    </source>
</evidence>
<name>A0A7I8IKZ6_SPIIN</name>
<dbReference type="Proteomes" id="UP001189122">
    <property type="component" value="Unassembled WGS sequence"/>
</dbReference>
<sequence>MLFLYLLTDRASPPGVRFLPFFLVQEKPQENRRLPLLPRMQRRRRPPPAGSVEGVVSTKFSDVLAFGGPAPERINGRLAMVGFVAAVGVELAKGTGLAAQVADGAGVPWFVATASITISLSIGGAIYFHEAGQLYNGFHSLSLSLSR</sequence>
<proteinExistence type="predicted"/>
<protein>
    <submittedName>
        <fullName evidence="5">Uncharacterized protein</fullName>
    </submittedName>
</protein>
<organism evidence="5">
    <name type="scientific">Spirodela intermedia</name>
    <name type="common">Intermediate duckweed</name>
    <dbReference type="NCBI Taxonomy" id="51605"/>
    <lineage>
        <taxon>Eukaryota</taxon>
        <taxon>Viridiplantae</taxon>
        <taxon>Streptophyta</taxon>
        <taxon>Embryophyta</taxon>
        <taxon>Tracheophyta</taxon>
        <taxon>Spermatophyta</taxon>
        <taxon>Magnoliopsida</taxon>
        <taxon>Liliopsida</taxon>
        <taxon>Araceae</taxon>
        <taxon>Lemnoideae</taxon>
        <taxon>Spirodela</taxon>
    </lineage>
</organism>
<accession>A0A7I8IKZ6</accession>
<comment type="subcellular location">
    <subcellularLocation>
        <location evidence="1">Membrane</location>
        <topology evidence="1">Multi-pass membrane protein</topology>
    </subcellularLocation>
</comment>
<evidence type="ECO:0000256" key="2">
    <source>
        <dbReference type="ARBA" id="ARBA00022692"/>
    </source>
</evidence>
<evidence type="ECO:0000256" key="4">
    <source>
        <dbReference type="ARBA" id="ARBA00023136"/>
    </source>
</evidence>
<dbReference type="GO" id="GO:0009507">
    <property type="term" value="C:chloroplast"/>
    <property type="evidence" value="ECO:0007669"/>
    <property type="project" value="UniProtKB-SubCell"/>
</dbReference>
<dbReference type="SUPFAM" id="SSF103511">
    <property type="entry name" value="Chlorophyll a-b binding protein"/>
    <property type="match status" value="1"/>
</dbReference>
<keyword evidence="6" id="KW-1185">Reference proteome</keyword>
<dbReference type="EMBL" id="LR743591">
    <property type="protein sequence ID" value="CAA2618838.1"/>
    <property type="molecule type" value="Genomic_DNA"/>
</dbReference>
<evidence type="ECO:0000256" key="3">
    <source>
        <dbReference type="ARBA" id="ARBA00022989"/>
    </source>
</evidence>
<keyword evidence="4" id="KW-0472">Membrane</keyword>
<dbReference type="GO" id="GO:0016020">
    <property type="term" value="C:membrane"/>
    <property type="evidence" value="ECO:0007669"/>
    <property type="project" value="UniProtKB-SubCell"/>
</dbReference>
<evidence type="ECO:0000256" key="1">
    <source>
        <dbReference type="ARBA" id="ARBA00004141"/>
    </source>
</evidence>
<gene>
    <name evidence="5" type="ORF">SI7747_04005005</name>
</gene>
<evidence type="ECO:0000313" key="6">
    <source>
        <dbReference type="Proteomes" id="UP001189122"/>
    </source>
</evidence>